<accession>A0A0L0DGZ7</accession>
<dbReference type="EMBL" id="GL349467">
    <property type="protein sequence ID" value="KNC51411.1"/>
    <property type="molecule type" value="Genomic_DNA"/>
</dbReference>
<sequence length="69" mass="7270">MSGTMEENHTAEVEMLHSVKVALKGAVLAVETMEADLRKVAANMDKLSGANESMGTITSAVATPPQLQQ</sequence>
<gene>
    <name evidence="1" type="ORF">AMSG_07597</name>
</gene>
<name>A0A0L0DGZ7_THETB</name>
<dbReference type="Proteomes" id="UP000054408">
    <property type="component" value="Unassembled WGS sequence"/>
</dbReference>
<evidence type="ECO:0000313" key="1">
    <source>
        <dbReference type="EMBL" id="KNC51411.1"/>
    </source>
</evidence>
<dbReference type="GeneID" id="25566483"/>
<reference evidence="1 2" key="1">
    <citation type="submission" date="2010-05" db="EMBL/GenBank/DDBJ databases">
        <title>The Genome Sequence of Thecamonas trahens ATCC 50062.</title>
        <authorList>
            <consortium name="The Broad Institute Genome Sequencing Platform"/>
            <person name="Russ C."/>
            <person name="Cuomo C."/>
            <person name="Shea T."/>
            <person name="Young S.K."/>
            <person name="Zeng Q."/>
            <person name="Koehrsen M."/>
            <person name="Haas B."/>
            <person name="Borodovsky M."/>
            <person name="Guigo R."/>
            <person name="Alvarado L."/>
            <person name="Berlin A."/>
            <person name="Bochicchio J."/>
            <person name="Borenstein D."/>
            <person name="Chapman S."/>
            <person name="Chen Z."/>
            <person name="Freedman E."/>
            <person name="Gellesch M."/>
            <person name="Goldberg J."/>
            <person name="Griggs A."/>
            <person name="Gujja S."/>
            <person name="Heilman E."/>
            <person name="Heiman D."/>
            <person name="Hepburn T."/>
            <person name="Howarth C."/>
            <person name="Jen D."/>
            <person name="Larson L."/>
            <person name="Mehta T."/>
            <person name="Park D."/>
            <person name="Pearson M."/>
            <person name="Roberts A."/>
            <person name="Saif S."/>
            <person name="Shenoy N."/>
            <person name="Sisk P."/>
            <person name="Stolte C."/>
            <person name="Sykes S."/>
            <person name="Thomson T."/>
            <person name="Walk T."/>
            <person name="White J."/>
            <person name="Yandava C."/>
            <person name="Burger G."/>
            <person name="Gray M.W."/>
            <person name="Holland P.W.H."/>
            <person name="King N."/>
            <person name="Lang F.B.F."/>
            <person name="Roger A.J."/>
            <person name="Ruiz-Trillo I."/>
            <person name="Lander E."/>
            <person name="Nusbaum C."/>
        </authorList>
    </citation>
    <scope>NUCLEOTIDE SEQUENCE [LARGE SCALE GENOMIC DNA]</scope>
    <source>
        <strain evidence="1 2">ATCC 50062</strain>
    </source>
</reference>
<dbReference type="RefSeq" id="XP_013756078.1">
    <property type="nucleotide sequence ID" value="XM_013900624.1"/>
</dbReference>
<protein>
    <submittedName>
        <fullName evidence="1">Uncharacterized protein</fullName>
    </submittedName>
</protein>
<keyword evidence="2" id="KW-1185">Reference proteome</keyword>
<dbReference type="AlphaFoldDB" id="A0A0L0DGZ7"/>
<proteinExistence type="predicted"/>
<organism evidence="1 2">
    <name type="scientific">Thecamonas trahens ATCC 50062</name>
    <dbReference type="NCBI Taxonomy" id="461836"/>
    <lineage>
        <taxon>Eukaryota</taxon>
        <taxon>Apusozoa</taxon>
        <taxon>Apusomonadida</taxon>
        <taxon>Apusomonadidae</taxon>
        <taxon>Thecamonas</taxon>
    </lineage>
</organism>
<evidence type="ECO:0000313" key="2">
    <source>
        <dbReference type="Proteomes" id="UP000054408"/>
    </source>
</evidence>